<proteinExistence type="predicted"/>
<dbReference type="RefSeq" id="WP_138365638.1">
    <property type="nucleotide sequence ID" value="NZ_VCEJ01000004.1"/>
</dbReference>
<sequence>MEVLKYKVIKTREQYDEYCRELERLDDFEDASQFVDEIELLTLLIETYDAQQETLPNYDPVEMLQSLMADHQLKARDIAGILNTSKGYVSEILHYKKGMSKEVIRKLSEHFKVRQEAFNRHYKLMSDYPDISEEAILG</sequence>
<gene>
    <name evidence="2" type="ORF">FEN17_12195</name>
</gene>
<dbReference type="InterPro" id="IPR010982">
    <property type="entry name" value="Lambda_DNA-bd_dom_sf"/>
</dbReference>
<dbReference type="InterPro" id="IPR001387">
    <property type="entry name" value="Cro/C1-type_HTH"/>
</dbReference>
<accession>A0A5R9KVR6</accession>
<name>A0A5R9KVR6_9BACT</name>
<feature type="domain" description="HTH cro/C1-type" evidence="1">
    <location>
        <begin position="64"/>
        <end position="118"/>
    </location>
</feature>
<dbReference type="PROSITE" id="PS50943">
    <property type="entry name" value="HTH_CROC1"/>
    <property type="match status" value="1"/>
</dbReference>
<dbReference type="Proteomes" id="UP000306402">
    <property type="component" value="Unassembled WGS sequence"/>
</dbReference>
<evidence type="ECO:0000313" key="2">
    <source>
        <dbReference type="EMBL" id="TLV00258.1"/>
    </source>
</evidence>
<evidence type="ECO:0000259" key="1">
    <source>
        <dbReference type="PROSITE" id="PS50943"/>
    </source>
</evidence>
<evidence type="ECO:0000313" key="3">
    <source>
        <dbReference type="Proteomes" id="UP000306402"/>
    </source>
</evidence>
<keyword evidence="3" id="KW-1185">Reference proteome</keyword>
<dbReference type="AlphaFoldDB" id="A0A5R9KVR6"/>
<protein>
    <submittedName>
        <fullName evidence="2">Transcriptional regulator</fullName>
    </submittedName>
</protein>
<reference evidence="2 3" key="1">
    <citation type="submission" date="2019-05" db="EMBL/GenBank/DDBJ databases">
        <authorList>
            <person name="Qu J.-H."/>
        </authorList>
    </citation>
    <scope>NUCLEOTIDE SEQUENCE [LARGE SCALE GENOMIC DNA]</scope>
    <source>
        <strain evidence="2 3">T17</strain>
    </source>
</reference>
<dbReference type="SUPFAM" id="SSF47413">
    <property type="entry name" value="lambda repressor-like DNA-binding domains"/>
    <property type="match status" value="1"/>
</dbReference>
<comment type="caution">
    <text evidence="2">The sequence shown here is derived from an EMBL/GenBank/DDBJ whole genome shotgun (WGS) entry which is preliminary data.</text>
</comment>
<organism evidence="2 3">
    <name type="scientific">Dyadobacter luticola</name>
    <dbReference type="NCBI Taxonomy" id="1979387"/>
    <lineage>
        <taxon>Bacteria</taxon>
        <taxon>Pseudomonadati</taxon>
        <taxon>Bacteroidota</taxon>
        <taxon>Cytophagia</taxon>
        <taxon>Cytophagales</taxon>
        <taxon>Spirosomataceae</taxon>
        <taxon>Dyadobacter</taxon>
    </lineage>
</organism>
<dbReference type="EMBL" id="VCEJ01000004">
    <property type="protein sequence ID" value="TLV00258.1"/>
    <property type="molecule type" value="Genomic_DNA"/>
</dbReference>
<dbReference type="OrthoDB" id="672730at2"/>
<dbReference type="GO" id="GO:0003677">
    <property type="term" value="F:DNA binding"/>
    <property type="evidence" value="ECO:0007669"/>
    <property type="project" value="InterPro"/>
</dbReference>
<dbReference type="Gene3D" id="1.10.260.40">
    <property type="entry name" value="lambda repressor-like DNA-binding domains"/>
    <property type="match status" value="1"/>
</dbReference>